<dbReference type="Proteomes" id="UP000218385">
    <property type="component" value="Chromosome"/>
</dbReference>
<feature type="domain" description="HTH luxR-type" evidence="5">
    <location>
        <begin position="816"/>
        <end position="881"/>
    </location>
</feature>
<dbReference type="Pfam" id="PF17874">
    <property type="entry name" value="TPR_MalT"/>
    <property type="match status" value="1"/>
</dbReference>
<dbReference type="InterPro" id="IPR000792">
    <property type="entry name" value="Tscrpt_reg_LuxR_C"/>
</dbReference>
<evidence type="ECO:0000256" key="2">
    <source>
        <dbReference type="ARBA" id="ARBA00023125"/>
    </source>
</evidence>
<accession>A0AB33ECS5</accession>
<evidence type="ECO:0000259" key="5">
    <source>
        <dbReference type="PROSITE" id="PS50043"/>
    </source>
</evidence>
<organism evidence="6 7">
    <name type="scientific">Pseudomonas frederiksbergensis</name>
    <dbReference type="NCBI Taxonomy" id="104087"/>
    <lineage>
        <taxon>Bacteria</taxon>
        <taxon>Pseudomonadati</taxon>
        <taxon>Pseudomonadota</taxon>
        <taxon>Gammaproteobacteria</taxon>
        <taxon>Pseudomonadales</taxon>
        <taxon>Pseudomonadaceae</taxon>
        <taxon>Pseudomonas</taxon>
    </lineage>
</organism>
<dbReference type="Pfam" id="PF00196">
    <property type="entry name" value="GerE"/>
    <property type="match status" value="1"/>
</dbReference>
<evidence type="ECO:0000313" key="7">
    <source>
        <dbReference type="Proteomes" id="UP000218385"/>
    </source>
</evidence>
<dbReference type="GO" id="GO:0006355">
    <property type="term" value="P:regulation of DNA-templated transcription"/>
    <property type="evidence" value="ECO:0007669"/>
    <property type="project" value="InterPro"/>
</dbReference>
<keyword evidence="3" id="KW-0804">Transcription</keyword>
<dbReference type="Pfam" id="PF25873">
    <property type="entry name" value="WHD_MalT"/>
    <property type="match status" value="1"/>
</dbReference>
<dbReference type="PANTHER" id="PTHR44688:SF16">
    <property type="entry name" value="DNA-BINDING TRANSCRIPTIONAL ACTIVATOR DEVR_DOSR"/>
    <property type="match status" value="1"/>
</dbReference>
<dbReference type="SMART" id="SM00421">
    <property type="entry name" value="HTH_LUXR"/>
    <property type="match status" value="1"/>
</dbReference>
<protein>
    <submittedName>
        <fullName evidence="6">LuxR family transcriptional regulator</fullName>
    </submittedName>
</protein>
<dbReference type="PRINTS" id="PR00038">
    <property type="entry name" value="HTHLUXR"/>
</dbReference>
<dbReference type="PROSITE" id="PS50043">
    <property type="entry name" value="HTH_LUXR_2"/>
    <property type="match status" value="1"/>
</dbReference>
<name>A0AB33ECS5_9PSED</name>
<dbReference type="InterPro" id="IPR027417">
    <property type="entry name" value="P-loop_NTPase"/>
</dbReference>
<dbReference type="AlphaFoldDB" id="A0AB33ECS5"/>
<dbReference type="InterPro" id="IPR041617">
    <property type="entry name" value="TPR_MalT"/>
</dbReference>
<evidence type="ECO:0000256" key="4">
    <source>
        <dbReference type="SAM" id="MobiDB-lite"/>
    </source>
</evidence>
<dbReference type="Gene3D" id="3.40.50.300">
    <property type="entry name" value="P-loop containing nucleotide triphosphate hydrolases"/>
    <property type="match status" value="1"/>
</dbReference>
<reference evidence="6 7" key="1">
    <citation type="submission" date="2017-09" db="EMBL/GenBank/DDBJ databases">
        <title>Complete Genome sequence of Lysobacter capsici KNU-15.</title>
        <authorList>
            <person name="Kim M.-C."/>
            <person name="Yi H."/>
            <person name="Lee D.-W."/>
            <person name="Shin J.-H."/>
        </authorList>
    </citation>
    <scope>NUCLEOTIDE SEQUENCE [LARGE SCALE GENOMIC DNA]</scope>
    <source>
        <strain evidence="6 7">KNU-15</strain>
    </source>
</reference>
<dbReference type="InterPro" id="IPR011990">
    <property type="entry name" value="TPR-like_helical_dom_sf"/>
</dbReference>
<dbReference type="GO" id="GO:0003677">
    <property type="term" value="F:DNA binding"/>
    <property type="evidence" value="ECO:0007669"/>
    <property type="project" value="UniProtKB-KW"/>
</dbReference>
<keyword evidence="2" id="KW-0238">DNA-binding</keyword>
<feature type="region of interest" description="Disordered" evidence="4">
    <location>
        <begin position="799"/>
        <end position="821"/>
    </location>
</feature>
<evidence type="ECO:0000313" key="6">
    <source>
        <dbReference type="EMBL" id="ATE78143.1"/>
    </source>
</evidence>
<dbReference type="CDD" id="cd06170">
    <property type="entry name" value="LuxR_C_like"/>
    <property type="match status" value="1"/>
</dbReference>
<dbReference type="SUPFAM" id="SSF52540">
    <property type="entry name" value="P-loop containing nucleoside triphosphate hydrolases"/>
    <property type="match status" value="1"/>
</dbReference>
<evidence type="ECO:0000256" key="3">
    <source>
        <dbReference type="ARBA" id="ARBA00023163"/>
    </source>
</evidence>
<dbReference type="InterPro" id="IPR016032">
    <property type="entry name" value="Sig_transdc_resp-reg_C-effctor"/>
</dbReference>
<dbReference type="Gene3D" id="1.10.10.10">
    <property type="entry name" value="Winged helix-like DNA-binding domain superfamily/Winged helix DNA-binding domain"/>
    <property type="match status" value="1"/>
</dbReference>
<dbReference type="InterPro" id="IPR059106">
    <property type="entry name" value="WHD_MalT"/>
</dbReference>
<dbReference type="RefSeq" id="WP_096480431.1">
    <property type="nucleotide sequence ID" value="NZ_CP023466.1"/>
</dbReference>
<proteinExistence type="predicted"/>
<dbReference type="SUPFAM" id="SSF46894">
    <property type="entry name" value="C-terminal effector domain of the bipartite response regulators"/>
    <property type="match status" value="1"/>
</dbReference>
<gene>
    <name evidence="6" type="ORF">CNN82_17530</name>
</gene>
<sequence length="885" mass="97666">MSTEPGLVLKATPPRLQKSATARPRLSLDSAELADKAVIALQAPAGFGKTQLLAQWRRDWLAQGGVVIWLALDEHDDPLRLAHGLAVAKAVGSGRRVMPQSSTSLFGKGADDLDELTSWLAEIADLGAETLLILDDAHSLPEATARHSLTYLLRNTPANLRVAMASRGRMALPMAELLAQGYFGVVGVEDLRFTLDETLALLATRFGQRLELDDCAHLHEITEGWPLGLQLTISAIERSSDLHSAIRDLAVSNGNRQNFFIDSLLSRLSQRQTDFLTRISLFEMVHPQLCIVLLADERAAAWLQELLSSTPILIEGVDSDWLRIHPLAQELLRSRFAALPEAERQLLHQRAAEWLAGHGLPEAAARQALLAGQTRQAYALAESCLYELMLRGHFSRTLDWIEQLPSHEVERRPRLRLVVAWSLALSGHRTQAVQMIEQVGSDPNASAEEQCEAAAILSTAAFSADHPDSSQQIIEPWLDKAPAFSIKLQAILANHKIRLALAAGHTERARHYCQHAPRFEWTSGMDAVRGHRDWQFGLSYFWEGQMLSAERALRASLSQADQDIGRRSGIALLMATTLANVLLERDAQTEASTVLANRLDLLARLAAPEAIVQGYVSAARLATLQGQTHRAHDLLDELFTIGETRQMPRLCISALAEQLRQHALRGHSETCQALWQRLDQLLPDFVREPRGLLGPELALYAQLGHVYACVSSHDWSGVLALLEQAAPLAERLRRGRESVQILLLQALARQRLGEDGVPALREAVSLAEEYGLLRILADTHPDLPTWAAQLQGYAPAAAVQPPAAAPGPPRKHSTVSVSPSRMLTPKEREVLQLLARNMSNKQIALALEVGEETVKWHMKNLFGKFQAGNRKHVLDRAYLLGILQP</sequence>
<keyword evidence="1" id="KW-0805">Transcription regulation</keyword>
<evidence type="ECO:0000256" key="1">
    <source>
        <dbReference type="ARBA" id="ARBA00023015"/>
    </source>
</evidence>
<dbReference type="PANTHER" id="PTHR44688">
    <property type="entry name" value="DNA-BINDING TRANSCRIPTIONAL ACTIVATOR DEVR_DOSR"/>
    <property type="match status" value="1"/>
</dbReference>
<dbReference type="InterPro" id="IPR036388">
    <property type="entry name" value="WH-like_DNA-bd_sf"/>
</dbReference>
<dbReference type="EMBL" id="CP023466">
    <property type="protein sequence ID" value="ATE78143.1"/>
    <property type="molecule type" value="Genomic_DNA"/>
</dbReference>
<dbReference type="Gene3D" id="1.25.40.10">
    <property type="entry name" value="Tetratricopeptide repeat domain"/>
    <property type="match status" value="1"/>
</dbReference>